<dbReference type="InterPro" id="IPR012677">
    <property type="entry name" value="Nucleotide-bd_a/b_plait_sf"/>
</dbReference>
<dbReference type="InterPro" id="IPR034201">
    <property type="entry name" value="RNPS1_RRM"/>
</dbReference>
<dbReference type="PANTHER" id="PTHR15481:SF0">
    <property type="entry name" value="LD23870P-RELATED"/>
    <property type="match status" value="1"/>
</dbReference>
<evidence type="ECO:0000256" key="3">
    <source>
        <dbReference type="ARBA" id="ARBA00022884"/>
    </source>
</evidence>
<keyword evidence="4" id="KW-0508">mRNA splicing</keyword>
<feature type="region of interest" description="Disordered" evidence="7">
    <location>
        <begin position="156"/>
        <end position="264"/>
    </location>
</feature>
<dbReference type="SUPFAM" id="SSF54928">
    <property type="entry name" value="RNA-binding domain, RBD"/>
    <property type="match status" value="1"/>
</dbReference>
<dbReference type="Pfam" id="PF00076">
    <property type="entry name" value="RRM_1"/>
    <property type="match status" value="1"/>
</dbReference>
<dbReference type="GO" id="GO:0061574">
    <property type="term" value="C:ASAP complex"/>
    <property type="evidence" value="ECO:0007669"/>
    <property type="project" value="TreeGrafter"/>
</dbReference>
<evidence type="ECO:0000256" key="4">
    <source>
        <dbReference type="ARBA" id="ARBA00023187"/>
    </source>
</evidence>
<dbReference type="CDD" id="cd12365">
    <property type="entry name" value="RRM_RNPS1"/>
    <property type="match status" value="1"/>
</dbReference>
<keyword evidence="9" id="KW-1185">Reference proteome</keyword>
<proteinExistence type="predicted"/>
<dbReference type="InterPro" id="IPR000504">
    <property type="entry name" value="RRM_dom"/>
</dbReference>
<dbReference type="AlphaFoldDB" id="A0A914Y0W3"/>
<dbReference type="Gene3D" id="3.30.70.330">
    <property type="match status" value="1"/>
</dbReference>
<evidence type="ECO:0000256" key="5">
    <source>
        <dbReference type="ARBA" id="ARBA00023242"/>
    </source>
</evidence>
<dbReference type="InterPro" id="IPR035979">
    <property type="entry name" value="RBD_domain_sf"/>
</dbReference>
<dbReference type="WBParaSite" id="PSU_v2.g11485.t1">
    <property type="protein sequence ID" value="PSU_v2.g11485.t1"/>
    <property type="gene ID" value="PSU_v2.g11485"/>
</dbReference>
<evidence type="ECO:0000259" key="8">
    <source>
        <dbReference type="PROSITE" id="PS50102"/>
    </source>
</evidence>
<evidence type="ECO:0000256" key="1">
    <source>
        <dbReference type="ARBA" id="ARBA00004123"/>
    </source>
</evidence>
<evidence type="ECO:0000256" key="6">
    <source>
        <dbReference type="PROSITE-ProRule" id="PRU00176"/>
    </source>
</evidence>
<keyword evidence="5" id="KW-0539">Nucleus</keyword>
<dbReference type="GO" id="GO:0005654">
    <property type="term" value="C:nucleoplasm"/>
    <property type="evidence" value="ECO:0007669"/>
    <property type="project" value="TreeGrafter"/>
</dbReference>
<name>A0A914Y0W3_9BILA</name>
<feature type="compositionally biased region" description="Low complexity" evidence="7">
    <location>
        <begin position="7"/>
        <end position="37"/>
    </location>
</feature>
<evidence type="ECO:0000313" key="9">
    <source>
        <dbReference type="Proteomes" id="UP000887577"/>
    </source>
</evidence>
<dbReference type="Proteomes" id="UP000887577">
    <property type="component" value="Unplaced"/>
</dbReference>
<feature type="compositionally biased region" description="Basic residues" evidence="7">
    <location>
        <begin position="169"/>
        <end position="210"/>
    </location>
</feature>
<protein>
    <submittedName>
        <fullName evidence="10">RRM domain-containing protein</fullName>
    </submittedName>
</protein>
<feature type="compositionally biased region" description="Basic residues" evidence="7">
    <location>
        <begin position="38"/>
        <end position="57"/>
    </location>
</feature>
<dbReference type="GO" id="GO:0005737">
    <property type="term" value="C:cytoplasm"/>
    <property type="evidence" value="ECO:0007669"/>
    <property type="project" value="TreeGrafter"/>
</dbReference>
<feature type="compositionally biased region" description="Basic and acidic residues" evidence="7">
    <location>
        <begin position="60"/>
        <end position="76"/>
    </location>
</feature>
<keyword evidence="3 6" id="KW-0694">RNA-binding</keyword>
<dbReference type="GO" id="GO:0000398">
    <property type="term" value="P:mRNA splicing, via spliceosome"/>
    <property type="evidence" value="ECO:0007669"/>
    <property type="project" value="TreeGrafter"/>
</dbReference>
<comment type="subcellular location">
    <subcellularLocation>
        <location evidence="1">Nucleus</location>
    </subcellularLocation>
</comment>
<accession>A0A914Y0W3</accession>
<reference evidence="10" key="1">
    <citation type="submission" date="2022-11" db="UniProtKB">
        <authorList>
            <consortium name="WormBaseParasite"/>
        </authorList>
    </citation>
    <scope>IDENTIFICATION</scope>
</reference>
<dbReference type="PANTHER" id="PTHR15481">
    <property type="entry name" value="RIBONUCLEIC ACID BINDING PROTEIN S1"/>
    <property type="match status" value="1"/>
</dbReference>
<feature type="compositionally biased region" description="Basic residues" evidence="7">
    <location>
        <begin position="231"/>
        <end position="244"/>
    </location>
</feature>
<feature type="region of interest" description="Disordered" evidence="7">
    <location>
        <begin position="1"/>
        <end position="78"/>
    </location>
</feature>
<dbReference type="SMART" id="SM00360">
    <property type="entry name" value="RRM"/>
    <property type="match status" value="1"/>
</dbReference>
<dbReference type="GO" id="GO:0003723">
    <property type="term" value="F:RNA binding"/>
    <property type="evidence" value="ECO:0007669"/>
    <property type="project" value="UniProtKB-UniRule"/>
</dbReference>
<organism evidence="9 10">
    <name type="scientific">Panagrolaimus superbus</name>
    <dbReference type="NCBI Taxonomy" id="310955"/>
    <lineage>
        <taxon>Eukaryota</taxon>
        <taxon>Metazoa</taxon>
        <taxon>Ecdysozoa</taxon>
        <taxon>Nematoda</taxon>
        <taxon>Chromadorea</taxon>
        <taxon>Rhabditida</taxon>
        <taxon>Tylenchina</taxon>
        <taxon>Panagrolaimomorpha</taxon>
        <taxon>Panagrolaimoidea</taxon>
        <taxon>Panagrolaimidae</taxon>
        <taxon>Panagrolaimus</taxon>
    </lineage>
</organism>
<feature type="domain" description="RRM" evidence="8">
    <location>
        <begin position="78"/>
        <end position="157"/>
    </location>
</feature>
<evidence type="ECO:0000313" key="10">
    <source>
        <dbReference type="WBParaSite" id="PSU_v2.g11485.t1"/>
    </source>
</evidence>
<keyword evidence="2" id="KW-0507">mRNA processing</keyword>
<sequence>MVRRSRSSSSSSSSSSASSSSGSSTSSATSSSASSARSRGRPARGKSGKGSPRRRSASPKNDKRRSISPSKKEPEPQTRITVKNLSRNVTKEHVMEIFGLYGTIKDARLPTNYHHPNFCRGDATIVYENHDDAEKALRHMDGGQIDGLIISCEWVPPTPPRPVVQRGRSPIRGRSPRRSPRRNFGGRRSRSPFRGGRMRRSRSPVRRSRSPIRGGRSPPRRFRRSPSPGRRSPRRSSPKRKSPPRRGTGGNMIPLGTRRRSPSP</sequence>
<evidence type="ECO:0000256" key="7">
    <source>
        <dbReference type="SAM" id="MobiDB-lite"/>
    </source>
</evidence>
<evidence type="ECO:0000256" key="2">
    <source>
        <dbReference type="ARBA" id="ARBA00022664"/>
    </source>
</evidence>
<dbReference type="PROSITE" id="PS50102">
    <property type="entry name" value="RRM"/>
    <property type="match status" value="1"/>
</dbReference>